<keyword evidence="3" id="KW-1003">Cell membrane</keyword>
<dbReference type="InterPro" id="IPR011701">
    <property type="entry name" value="MFS"/>
</dbReference>
<keyword evidence="4 7" id="KW-0812">Transmembrane</keyword>
<evidence type="ECO:0000256" key="1">
    <source>
        <dbReference type="ARBA" id="ARBA00004651"/>
    </source>
</evidence>
<dbReference type="PaxDb" id="768679-TTX_1383"/>
<dbReference type="InterPro" id="IPR005828">
    <property type="entry name" value="MFS_sugar_transport-like"/>
</dbReference>
<dbReference type="PANTHER" id="PTHR43045:SF1">
    <property type="entry name" value="SHIKIMATE TRANSPORTER"/>
    <property type="match status" value="1"/>
</dbReference>
<feature type="transmembrane region" description="Helical" evidence="7">
    <location>
        <begin position="391"/>
        <end position="410"/>
    </location>
</feature>
<evidence type="ECO:0000256" key="5">
    <source>
        <dbReference type="ARBA" id="ARBA00022989"/>
    </source>
</evidence>
<name>G4RKC1_THETK</name>
<dbReference type="Gene3D" id="1.20.1250.20">
    <property type="entry name" value="MFS general substrate transporter like domains"/>
    <property type="match status" value="2"/>
</dbReference>
<feature type="transmembrane region" description="Helical" evidence="7">
    <location>
        <begin position="7"/>
        <end position="32"/>
    </location>
</feature>
<dbReference type="RefSeq" id="WP_014127271.1">
    <property type="nucleotide sequence ID" value="NC_016070.1"/>
</dbReference>
<feature type="transmembrane region" description="Helical" evidence="7">
    <location>
        <begin position="234"/>
        <end position="251"/>
    </location>
</feature>
<feature type="transmembrane region" description="Helical" evidence="7">
    <location>
        <begin position="298"/>
        <end position="319"/>
    </location>
</feature>
<dbReference type="PATRIC" id="fig|768679.9.peg.1400"/>
<evidence type="ECO:0000256" key="6">
    <source>
        <dbReference type="ARBA" id="ARBA00023136"/>
    </source>
</evidence>
<evidence type="ECO:0000256" key="4">
    <source>
        <dbReference type="ARBA" id="ARBA00022692"/>
    </source>
</evidence>
<dbReference type="eggNOG" id="arCOG02693">
    <property type="taxonomic scope" value="Archaea"/>
</dbReference>
<feature type="transmembrane region" description="Helical" evidence="7">
    <location>
        <begin position="271"/>
        <end position="291"/>
    </location>
</feature>
<keyword evidence="5 7" id="KW-1133">Transmembrane helix</keyword>
<protein>
    <submittedName>
        <fullName evidence="9">Permease of the major facilitator superfamily</fullName>
    </submittedName>
</protein>
<reference evidence="9 10" key="1">
    <citation type="journal article" date="2011" name="PLoS ONE">
        <title>The complete genome sequence of Thermoproteus tenax: a physiologically versatile member of the Crenarchaeota.</title>
        <authorList>
            <person name="Siebers B."/>
            <person name="Zaparty M."/>
            <person name="Raddatz G."/>
            <person name="Tjaden B."/>
            <person name="Albers S.V."/>
            <person name="Bell S.D."/>
            <person name="Blombach F."/>
            <person name="Kletzin A."/>
            <person name="Kyrpides N."/>
            <person name="Lanz C."/>
            <person name="Plagens A."/>
            <person name="Rampp M."/>
            <person name="Rosinus A."/>
            <person name="von Jan M."/>
            <person name="Makarova K.S."/>
            <person name="Klenk H.P."/>
            <person name="Schuster S.C."/>
            <person name="Hensel R."/>
        </authorList>
    </citation>
    <scope>NUCLEOTIDE SEQUENCE [LARGE SCALE GENOMIC DNA]</scope>
    <source>
        <strain evidence="10">ATCC 35583 / DSM 2078 / JCM 9277 / NBRC 100435 / Kra 1</strain>
    </source>
</reference>
<dbReference type="Proteomes" id="UP000002654">
    <property type="component" value="Chromosome"/>
</dbReference>
<dbReference type="SUPFAM" id="SSF103473">
    <property type="entry name" value="MFS general substrate transporter"/>
    <property type="match status" value="1"/>
</dbReference>
<dbReference type="HOGENOM" id="CLU_001265_39_2_2"/>
<feature type="transmembrane region" description="Helical" evidence="7">
    <location>
        <begin position="106"/>
        <end position="125"/>
    </location>
</feature>
<keyword evidence="2" id="KW-0813">Transport</keyword>
<organism evidence="9 10">
    <name type="scientific">Thermoproteus tenax (strain ATCC 35583 / DSM 2078 / JCM 9277 / NBRC 100435 / Kra 1)</name>
    <dbReference type="NCBI Taxonomy" id="768679"/>
    <lineage>
        <taxon>Archaea</taxon>
        <taxon>Thermoproteota</taxon>
        <taxon>Thermoprotei</taxon>
        <taxon>Thermoproteales</taxon>
        <taxon>Thermoproteaceae</taxon>
        <taxon>Thermoproteus</taxon>
    </lineage>
</organism>
<dbReference type="OrthoDB" id="117970at2157"/>
<dbReference type="InterPro" id="IPR020846">
    <property type="entry name" value="MFS_dom"/>
</dbReference>
<dbReference type="PROSITE" id="PS50850">
    <property type="entry name" value="MFS"/>
    <property type="match status" value="1"/>
</dbReference>
<gene>
    <name evidence="9" type="ordered locus">TTX_1383</name>
</gene>
<dbReference type="STRING" id="768679.TTX_1383"/>
<keyword evidence="10" id="KW-1185">Reference proteome</keyword>
<dbReference type="KEGG" id="ttn:TTX_1383"/>
<evidence type="ECO:0000313" key="10">
    <source>
        <dbReference type="Proteomes" id="UP000002654"/>
    </source>
</evidence>
<evidence type="ECO:0000256" key="2">
    <source>
        <dbReference type="ARBA" id="ARBA00022448"/>
    </source>
</evidence>
<dbReference type="EMBL" id="FN869859">
    <property type="protein sequence ID" value="CCC82016.1"/>
    <property type="molecule type" value="Genomic_DNA"/>
</dbReference>
<evidence type="ECO:0000259" key="8">
    <source>
        <dbReference type="PROSITE" id="PS50850"/>
    </source>
</evidence>
<dbReference type="Pfam" id="PF00083">
    <property type="entry name" value="Sugar_tr"/>
    <property type="match status" value="1"/>
</dbReference>
<dbReference type="GO" id="GO:0022857">
    <property type="term" value="F:transmembrane transporter activity"/>
    <property type="evidence" value="ECO:0007669"/>
    <property type="project" value="InterPro"/>
</dbReference>
<feature type="transmembrane region" description="Helical" evidence="7">
    <location>
        <begin position="145"/>
        <end position="168"/>
    </location>
</feature>
<proteinExistence type="predicted"/>
<evidence type="ECO:0000256" key="3">
    <source>
        <dbReference type="ARBA" id="ARBA00022475"/>
    </source>
</evidence>
<dbReference type="GO" id="GO:0005886">
    <property type="term" value="C:plasma membrane"/>
    <property type="evidence" value="ECO:0007669"/>
    <property type="project" value="UniProtKB-SubCell"/>
</dbReference>
<feature type="transmembrane region" description="Helical" evidence="7">
    <location>
        <begin position="82"/>
        <end position="100"/>
    </location>
</feature>
<evidence type="ECO:0000256" key="7">
    <source>
        <dbReference type="SAM" id="Phobius"/>
    </source>
</evidence>
<comment type="subcellular location">
    <subcellularLocation>
        <location evidence="1">Cell membrane</location>
        <topology evidence="1">Multi-pass membrane protein</topology>
    </subcellularLocation>
</comment>
<dbReference type="InterPro" id="IPR036259">
    <property type="entry name" value="MFS_trans_sf"/>
</dbReference>
<accession>G4RKC1</accession>
<dbReference type="AlphaFoldDB" id="G4RKC1"/>
<feature type="transmembrane region" description="Helical" evidence="7">
    <location>
        <begin position="325"/>
        <end position="351"/>
    </location>
</feature>
<keyword evidence="6 7" id="KW-0472">Membrane</keyword>
<dbReference type="PANTHER" id="PTHR43045">
    <property type="entry name" value="SHIKIMATE TRANSPORTER"/>
    <property type="match status" value="1"/>
</dbReference>
<feature type="transmembrane region" description="Helical" evidence="7">
    <location>
        <begin position="52"/>
        <end position="73"/>
    </location>
</feature>
<dbReference type="Pfam" id="PF07690">
    <property type="entry name" value="MFS_1"/>
    <property type="match status" value="1"/>
</dbReference>
<feature type="domain" description="Major facilitator superfamily (MFS) profile" evidence="8">
    <location>
        <begin position="10"/>
        <end position="414"/>
    </location>
</feature>
<sequence>MAETKIGLGLVAGVVSGTILEWYDTFLFAVAASYIGSAFFPSKNPVTELANVFLTFALGFFARPLGAIFFGWLGDRYGRRTAMFWTLATAGIATALIGVVPPYSDLGALAVAIVVLLRVLQGFALGGEWGTAVNYLFENVKRKRLFMAFVQSGVPLGLLFAAGVLLALTAALGNAAVSAWGWRAAFLLSLLLVVIGLFFRFKFGETLEYLEARRRAEKVENPIAVAYGKYWKELVVGIFLAGAAGAVFYYGNAFLPNLAGALKLVTAQAKFEAVVLFALLDLIGIIISGFLAERMGNLLPITLGFILFIIGALLITYALSNAAVFFVVVLLTGFAHGIVYTPEAAFLAELFPTLARATGVSSAYQIGNTVLAGTAPYIMTVIVGVDKFLGGVYLASLAVLGLAGVLAYGLRARR</sequence>
<dbReference type="GeneID" id="11262263"/>
<feature type="transmembrane region" description="Helical" evidence="7">
    <location>
        <begin position="180"/>
        <end position="199"/>
    </location>
</feature>
<evidence type="ECO:0000313" key="9">
    <source>
        <dbReference type="EMBL" id="CCC82016.1"/>
    </source>
</evidence>
<feature type="transmembrane region" description="Helical" evidence="7">
    <location>
        <begin position="363"/>
        <end position="385"/>
    </location>
</feature>